<protein>
    <submittedName>
        <fullName evidence="1">Uncharacterized protein</fullName>
    </submittedName>
</protein>
<evidence type="ECO:0000313" key="2">
    <source>
        <dbReference type="Proteomes" id="UP001500880"/>
    </source>
</evidence>
<proteinExistence type="predicted"/>
<reference evidence="2" key="1">
    <citation type="journal article" date="2019" name="Int. J. Syst. Evol. Microbiol.">
        <title>The Global Catalogue of Microorganisms (GCM) 10K type strain sequencing project: providing services to taxonomists for standard genome sequencing and annotation.</title>
        <authorList>
            <consortium name="The Broad Institute Genomics Platform"/>
            <consortium name="The Broad Institute Genome Sequencing Center for Infectious Disease"/>
            <person name="Wu L."/>
            <person name="Ma J."/>
        </authorList>
    </citation>
    <scope>NUCLEOTIDE SEQUENCE [LARGE SCALE GENOMIC DNA]</scope>
    <source>
        <strain evidence="2">JCM 12389</strain>
    </source>
</reference>
<keyword evidence="2" id="KW-1185">Reference proteome</keyword>
<accession>A0ABP3KMK8</accession>
<sequence>MENKGLILERIGKDVFIYKFYMQTYRYSSIIDVLRLKGINQSDFRIMRDYYVNTLQKNI</sequence>
<evidence type="ECO:0000313" key="1">
    <source>
        <dbReference type="EMBL" id="GAA0481472.1"/>
    </source>
</evidence>
<dbReference type="EMBL" id="BAAADO010000001">
    <property type="protein sequence ID" value="GAA0481472.1"/>
    <property type="molecule type" value="Genomic_DNA"/>
</dbReference>
<dbReference type="Proteomes" id="UP001500880">
    <property type="component" value="Unassembled WGS sequence"/>
</dbReference>
<gene>
    <name evidence="1" type="ORF">GCM10008986_02680</name>
</gene>
<comment type="caution">
    <text evidence="1">The sequence shown here is derived from an EMBL/GenBank/DDBJ whole genome shotgun (WGS) entry which is preliminary data.</text>
</comment>
<name>A0ABP3KMK8_9BACI</name>
<organism evidence="1 2">
    <name type="scientific">Salinibacillus aidingensis</name>
    <dbReference type="NCBI Taxonomy" id="237684"/>
    <lineage>
        <taxon>Bacteria</taxon>
        <taxon>Bacillati</taxon>
        <taxon>Bacillota</taxon>
        <taxon>Bacilli</taxon>
        <taxon>Bacillales</taxon>
        <taxon>Bacillaceae</taxon>
        <taxon>Salinibacillus</taxon>
    </lineage>
</organism>